<dbReference type="SUPFAM" id="SSF101801">
    <property type="entry name" value="Surface presentation of antigens (SPOA)"/>
    <property type="match status" value="1"/>
</dbReference>
<dbReference type="InterPro" id="IPR036429">
    <property type="entry name" value="SpoA-like_sf"/>
</dbReference>
<organism evidence="2 3">
    <name type="scientific">Chromobacterium sinusclupearum</name>
    <dbReference type="NCBI Taxonomy" id="2077146"/>
    <lineage>
        <taxon>Bacteria</taxon>
        <taxon>Pseudomonadati</taxon>
        <taxon>Pseudomonadota</taxon>
        <taxon>Betaproteobacteria</taxon>
        <taxon>Neisseriales</taxon>
        <taxon>Chromobacteriaceae</taxon>
        <taxon>Chromobacterium</taxon>
    </lineage>
</organism>
<accession>A0A2K4MS73</accession>
<keyword evidence="2" id="KW-0282">Flagellum</keyword>
<feature type="domain" description="Flagellar motor switch protein FliN-like C-terminal" evidence="1">
    <location>
        <begin position="261"/>
        <end position="318"/>
    </location>
</feature>
<evidence type="ECO:0000313" key="2">
    <source>
        <dbReference type="EMBL" id="POA99943.1"/>
    </source>
</evidence>
<keyword evidence="2" id="KW-0966">Cell projection</keyword>
<dbReference type="Pfam" id="PF01052">
    <property type="entry name" value="FliMN_C"/>
    <property type="match status" value="1"/>
</dbReference>
<evidence type="ECO:0000313" key="3">
    <source>
        <dbReference type="Proteomes" id="UP000236416"/>
    </source>
</evidence>
<dbReference type="InterPro" id="IPR001543">
    <property type="entry name" value="FliN-like_C"/>
</dbReference>
<proteinExistence type="predicted"/>
<keyword evidence="2" id="KW-0969">Cilium</keyword>
<evidence type="ECO:0000259" key="1">
    <source>
        <dbReference type="Pfam" id="PF01052"/>
    </source>
</evidence>
<dbReference type="AlphaFoldDB" id="A0A2K4MS73"/>
<gene>
    <name evidence="2" type="ORF">C2134_04200</name>
</gene>
<name>A0A2K4MS73_9NEIS</name>
<dbReference type="EMBL" id="PPTF01000015">
    <property type="protein sequence ID" value="POA99943.1"/>
    <property type="molecule type" value="Genomic_DNA"/>
</dbReference>
<reference evidence="2 3" key="1">
    <citation type="submission" date="2018-01" db="EMBL/GenBank/DDBJ databases">
        <title>Genomic Sequence of Chromobacterium MWU13-2610 from wild cranberry bogs within the Cape Cod National Seashore.</title>
        <authorList>
            <person name="O'Hara-Hanley K."/>
            <person name="Soby S."/>
            <person name="Harrison A."/>
        </authorList>
    </citation>
    <scope>NUCLEOTIDE SEQUENCE [LARGE SCALE GENOMIC DNA]</scope>
    <source>
        <strain evidence="2 3">MWU13-2610</strain>
    </source>
</reference>
<keyword evidence="3" id="KW-1185">Reference proteome</keyword>
<protein>
    <submittedName>
        <fullName evidence="2">Flagellar motor switch protein FliM</fullName>
    </submittedName>
</protein>
<sequence>MIYLNAGTFHNAKREFSPFTASGQPVRCTLPAIAGGCPQPPHERHTVMPKAKIVAPEDGARLQALDLRTLGRPTHLLPLFARALRQDLGDFFERELNRRYHAGFRLSALNQHLPAADELRWQWHALDDWQLGSHFDRGLLLGILDYRFGADGAAAKDELPAETETERRLARTLAERLLPRLAGVIHRLAGRDAPDITLRPQGFAPQPAWQLELDVADGDRPLGALRLRLDHTAFDALLQSLSGQRPRLPGPAERARFDETLQLRLNARLLQQALPLGAILDLKPGSVLPVSLPPRAEVCVRETPLFSAQVAERQGKLCLSGFADIE</sequence>
<dbReference type="Proteomes" id="UP000236416">
    <property type="component" value="Unassembled WGS sequence"/>
</dbReference>
<comment type="caution">
    <text evidence="2">The sequence shown here is derived from an EMBL/GenBank/DDBJ whole genome shotgun (WGS) entry which is preliminary data.</text>
</comment>